<dbReference type="SUPFAM" id="SSF48452">
    <property type="entry name" value="TPR-like"/>
    <property type="match status" value="1"/>
</dbReference>
<evidence type="ECO:0000259" key="7">
    <source>
        <dbReference type="Pfam" id="PF07980"/>
    </source>
</evidence>
<reference evidence="9 10" key="1">
    <citation type="submission" date="2019-05" db="EMBL/GenBank/DDBJ databases">
        <title>Hymenobacter edaphi sp. nov., isolated from abandoned arsenic-contaminated farmland soil.</title>
        <authorList>
            <person name="Nie L."/>
        </authorList>
    </citation>
    <scope>NUCLEOTIDE SEQUENCE [LARGE SCALE GENOMIC DNA]</scope>
    <source>
        <strain evidence="9 10">1-3-3-8</strain>
    </source>
</reference>
<evidence type="ECO:0000259" key="8">
    <source>
        <dbReference type="Pfam" id="PF14322"/>
    </source>
</evidence>
<organism evidence="9 10">
    <name type="scientific">Hymenobacter jeollabukensis</name>
    <dbReference type="NCBI Taxonomy" id="2025313"/>
    <lineage>
        <taxon>Bacteria</taxon>
        <taxon>Pseudomonadati</taxon>
        <taxon>Bacteroidota</taxon>
        <taxon>Cytophagia</taxon>
        <taxon>Cytophagales</taxon>
        <taxon>Hymenobacteraceae</taxon>
        <taxon>Hymenobacter</taxon>
    </lineage>
</organism>
<dbReference type="InterPro" id="IPR033985">
    <property type="entry name" value="SusD-like_N"/>
</dbReference>
<protein>
    <submittedName>
        <fullName evidence="9">RagB/SusD family nutrient uptake outer membrane protein</fullName>
    </submittedName>
</protein>
<feature type="domain" description="RagB/SusD" evidence="7">
    <location>
        <begin position="363"/>
        <end position="513"/>
    </location>
</feature>
<evidence type="ECO:0000313" key="9">
    <source>
        <dbReference type="EMBL" id="TLM91462.1"/>
    </source>
</evidence>
<sequence>MKKIFLLLAAAVLLTATGCEDLNQAPLSSGSVPTFYKSADDFNQGLNAAYNSLRAWPDRTLTMSETRSDNIYGVSAQGIRTWEPINNFSLGVVANEYPADAWSADYLAIYRANILLDQLEQNGTVLTDATRKGFDAQARFLRAFFYFDLVRYFGKVPLVDKPLEPQEVAKIGRTPVADLYTLIINDLQTAAANLPASYATTDVGRATSGAAKSLLALVYMTRSGSTYGSVQGPGLGTNDYATALTLLNDVINGGQYQLITAAGTSPNAYANVFSYTNENNREVIFDVQYISGGVGLGASYPSILVTNNYFTSIGVGTTFGTGDELRPASNSLLNSYGTGDLRKAVNFQVGYTAGTAVETRAAFKKYINGTLRGTTRTDWPINFIVLRYADVLLLKAECLLRTGDQAGALALVNQIRRRAYGLAITTPSTVADLTSLTLDQLLEERRREFAGEGIRWHDLVRSGRAVDVMNAWVVADDASNRIRKPLTANDVLYPVPQQELAASSYSYEQNPGYN</sequence>
<dbReference type="Pfam" id="PF14322">
    <property type="entry name" value="SusD-like_3"/>
    <property type="match status" value="1"/>
</dbReference>
<evidence type="ECO:0000256" key="6">
    <source>
        <dbReference type="SAM" id="SignalP"/>
    </source>
</evidence>
<dbReference type="Gene3D" id="1.25.40.390">
    <property type="match status" value="1"/>
</dbReference>
<evidence type="ECO:0000313" key="10">
    <source>
        <dbReference type="Proteomes" id="UP000305517"/>
    </source>
</evidence>
<comment type="caution">
    <text evidence="9">The sequence shown here is derived from an EMBL/GenBank/DDBJ whole genome shotgun (WGS) entry which is preliminary data.</text>
</comment>
<evidence type="ECO:0000256" key="5">
    <source>
        <dbReference type="ARBA" id="ARBA00023237"/>
    </source>
</evidence>
<dbReference type="OrthoDB" id="9792139at2"/>
<gene>
    <name evidence="9" type="ORF">FDY95_15375</name>
</gene>
<dbReference type="RefSeq" id="WP_138079036.1">
    <property type="nucleotide sequence ID" value="NZ_VAJM01000007.1"/>
</dbReference>
<dbReference type="CDD" id="cd08977">
    <property type="entry name" value="SusD"/>
    <property type="match status" value="1"/>
</dbReference>
<dbReference type="InterPro" id="IPR011990">
    <property type="entry name" value="TPR-like_helical_dom_sf"/>
</dbReference>
<dbReference type="PROSITE" id="PS51257">
    <property type="entry name" value="PROKAR_LIPOPROTEIN"/>
    <property type="match status" value="1"/>
</dbReference>
<dbReference type="AlphaFoldDB" id="A0A5R8WPD9"/>
<keyword evidence="5" id="KW-0998">Cell outer membrane</keyword>
<comment type="subcellular location">
    <subcellularLocation>
        <location evidence="1">Cell outer membrane</location>
    </subcellularLocation>
</comment>
<feature type="signal peptide" evidence="6">
    <location>
        <begin position="1"/>
        <end position="18"/>
    </location>
</feature>
<dbReference type="EMBL" id="VAJM01000007">
    <property type="protein sequence ID" value="TLM91462.1"/>
    <property type="molecule type" value="Genomic_DNA"/>
</dbReference>
<dbReference type="Pfam" id="PF07980">
    <property type="entry name" value="SusD_RagB"/>
    <property type="match status" value="1"/>
</dbReference>
<proteinExistence type="inferred from homology"/>
<dbReference type="InterPro" id="IPR012944">
    <property type="entry name" value="SusD_RagB_dom"/>
</dbReference>
<feature type="chain" id="PRO_5024368684" evidence="6">
    <location>
        <begin position="19"/>
        <end position="514"/>
    </location>
</feature>
<evidence type="ECO:0000256" key="3">
    <source>
        <dbReference type="ARBA" id="ARBA00022729"/>
    </source>
</evidence>
<dbReference type="GO" id="GO:0009279">
    <property type="term" value="C:cell outer membrane"/>
    <property type="evidence" value="ECO:0007669"/>
    <property type="project" value="UniProtKB-SubCell"/>
</dbReference>
<evidence type="ECO:0000256" key="1">
    <source>
        <dbReference type="ARBA" id="ARBA00004442"/>
    </source>
</evidence>
<keyword evidence="10" id="KW-1185">Reference proteome</keyword>
<keyword evidence="4" id="KW-0472">Membrane</keyword>
<name>A0A5R8WPD9_9BACT</name>
<keyword evidence="3 6" id="KW-0732">Signal</keyword>
<evidence type="ECO:0000256" key="2">
    <source>
        <dbReference type="ARBA" id="ARBA00006275"/>
    </source>
</evidence>
<comment type="similarity">
    <text evidence="2">Belongs to the SusD family.</text>
</comment>
<evidence type="ECO:0000256" key="4">
    <source>
        <dbReference type="ARBA" id="ARBA00023136"/>
    </source>
</evidence>
<dbReference type="Proteomes" id="UP000305517">
    <property type="component" value="Unassembled WGS sequence"/>
</dbReference>
<feature type="domain" description="SusD-like N-terminal" evidence="8">
    <location>
        <begin position="92"/>
        <end position="220"/>
    </location>
</feature>
<accession>A0A5R8WPD9</accession>